<keyword evidence="2" id="KW-0808">Transferase</keyword>
<evidence type="ECO:0000313" key="3">
    <source>
        <dbReference type="Proteomes" id="UP000245938"/>
    </source>
</evidence>
<protein>
    <submittedName>
        <fullName evidence="2">GNAT family N-acetyltransferase</fullName>
    </submittedName>
</protein>
<dbReference type="GO" id="GO:0016747">
    <property type="term" value="F:acyltransferase activity, transferring groups other than amino-acyl groups"/>
    <property type="evidence" value="ECO:0007669"/>
    <property type="project" value="InterPro"/>
</dbReference>
<dbReference type="AlphaFoldDB" id="A0A2U3AKQ2"/>
<accession>A0A2U3AKQ2</accession>
<dbReference type="PROSITE" id="PS51186">
    <property type="entry name" value="GNAT"/>
    <property type="match status" value="1"/>
</dbReference>
<dbReference type="EMBL" id="QFVR01000012">
    <property type="protein sequence ID" value="PWI25093.1"/>
    <property type="molecule type" value="Genomic_DNA"/>
</dbReference>
<organism evidence="2 3">
    <name type="scientific">Kurthia sibirica</name>
    <dbReference type="NCBI Taxonomy" id="202750"/>
    <lineage>
        <taxon>Bacteria</taxon>
        <taxon>Bacillati</taxon>
        <taxon>Bacillota</taxon>
        <taxon>Bacilli</taxon>
        <taxon>Bacillales</taxon>
        <taxon>Caryophanaceae</taxon>
        <taxon>Kurthia</taxon>
    </lineage>
</organism>
<dbReference type="Gene3D" id="3.40.630.30">
    <property type="match status" value="1"/>
</dbReference>
<dbReference type="Pfam" id="PF00583">
    <property type="entry name" value="Acetyltransf_1"/>
    <property type="match status" value="1"/>
</dbReference>
<dbReference type="RefSeq" id="WP_109306319.1">
    <property type="nucleotide sequence ID" value="NZ_BJUF01000019.1"/>
</dbReference>
<dbReference type="InterPro" id="IPR016181">
    <property type="entry name" value="Acyl_CoA_acyltransferase"/>
</dbReference>
<dbReference type="OrthoDB" id="794462at2"/>
<name>A0A2U3AKQ2_9BACL</name>
<dbReference type="CDD" id="cd04301">
    <property type="entry name" value="NAT_SF"/>
    <property type="match status" value="1"/>
</dbReference>
<sequence>MTTTVRIMTKDDISIVRKIAIESWHSAYENIIPIQVQDDFLAMAYSKDVLEKRVESTPFYVVETVEEVIGFANFSQPKANGALELSAIYILPSEQNSGAGTQLLEYGIKNLQPQKIYISVETDNESAINFYKAKKFMMIDEYDELFHTHVLKTTRMCLTL</sequence>
<reference evidence="2 3" key="1">
    <citation type="submission" date="2018-05" db="EMBL/GenBank/DDBJ databases">
        <title>Kurthia sibirica genome sequence.</title>
        <authorList>
            <person name="Maclea K.S."/>
            <person name="Goen A.E."/>
        </authorList>
    </citation>
    <scope>NUCLEOTIDE SEQUENCE [LARGE SCALE GENOMIC DNA]</scope>
    <source>
        <strain evidence="2 3">ATCC 49154</strain>
    </source>
</reference>
<dbReference type="InterPro" id="IPR000182">
    <property type="entry name" value="GNAT_dom"/>
</dbReference>
<evidence type="ECO:0000313" key="2">
    <source>
        <dbReference type="EMBL" id="PWI25093.1"/>
    </source>
</evidence>
<keyword evidence="3" id="KW-1185">Reference proteome</keyword>
<evidence type="ECO:0000259" key="1">
    <source>
        <dbReference type="PROSITE" id="PS51186"/>
    </source>
</evidence>
<dbReference type="SUPFAM" id="SSF55729">
    <property type="entry name" value="Acyl-CoA N-acyltransferases (Nat)"/>
    <property type="match status" value="1"/>
</dbReference>
<feature type="domain" description="N-acetyltransferase" evidence="1">
    <location>
        <begin position="3"/>
        <end position="160"/>
    </location>
</feature>
<proteinExistence type="predicted"/>
<comment type="caution">
    <text evidence="2">The sequence shown here is derived from an EMBL/GenBank/DDBJ whole genome shotgun (WGS) entry which is preliminary data.</text>
</comment>
<dbReference type="Proteomes" id="UP000245938">
    <property type="component" value="Unassembled WGS sequence"/>
</dbReference>
<gene>
    <name evidence="2" type="ORF">DEX24_10135</name>
</gene>